<accession>A0A183GG50</accession>
<protein>
    <submittedName>
        <fullName evidence="1 3">Uncharacterized protein</fullName>
    </submittedName>
</protein>
<keyword evidence="2" id="KW-1185">Reference proteome</keyword>
<gene>
    <name evidence="1" type="ORF">HPBE_LOCUS21426</name>
</gene>
<name>A0A183GG50_HELPZ</name>
<organism evidence="2 3">
    <name type="scientific">Heligmosomoides polygyrus</name>
    <name type="common">Parasitic roundworm</name>
    <dbReference type="NCBI Taxonomy" id="6339"/>
    <lineage>
        <taxon>Eukaryota</taxon>
        <taxon>Metazoa</taxon>
        <taxon>Ecdysozoa</taxon>
        <taxon>Nematoda</taxon>
        <taxon>Chromadorea</taxon>
        <taxon>Rhabditida</taxon>
        <taxon>Rhabditina</taxon>
        <taxon>Rhabditomorpha</taxon>
        <taxon>Strongyloidea</taxon>
        <taxon>Heligmosomidae</taxon>
        <taxon>Heligmosomoides</taxon>
    </lineage>
</organism>
<dbReference type="AlphaFoldDB" id="A0A183GG50"/>
<accession>A0A3P8CZ72</accession>
<proteinExistence type="predicted"/>
<reference evidence="3" key="2">
    <citation type="submission" date="2019-09" db="UniProtKB">
        <authorList>
            <consortium name="WormBaseParasite"/>
        </authorList>
    </citation>
    <scope>IDENTIFICATION</scope>
</reference>
<reference evidence="1 2" key="1">
    <citation type="submission" date="2018-11" db="EMBL/GenBank/DDBJ databases">
        <authorList>
            <consortium name="Pathogen Informatics"/>
        </authorList>
    </citation>
    <scope>NUCLEOTIDE SEQUENCE [LARGE SCALE GENOMIC DNA]</scope>
</reference>
<sequence>MRGADKELTSPSPRGLLNNGCKTMSLLQLAVDRRTQKAGRRATAAGSDGPKKVCDDQFRFRNYPPAALILGELRAPLTNEE</sequence>
<dbReference type="WBParaSite" id="HPBE_0002142701-mRNA-1">
    <property type="protein sequence ID" value="HPBE_0002142701-mRNA-1"/>
    <property type="gene ID" value="HPBE_0002142701"/>
</dbReference>
<dbReference type="EMBL" id="UZAH01032990">
    <property type="protein sequence ID" value="VDP25274.1"/>
    <property type="molecule type" value="Genomic_DNA"/>
</dbReference>
<evidence type="ECO:0000313" key="1">
    <source>
        <dbReference type="EMBL" id="VDP25274.1"/>
    </source>
</evidence>
<evidence type="ECO:0000313" key="3">
    <source>
        <dbReference type="WBParaSite" id="HPBE_0002142701-mRNA-1"/>
    </source>
</evidence>
<evidence type="ECO:0000313" key="2">
    <source>
        <dbReference type="Proteomes" id="UP000050761"/>
    </source>
</evidence>
<dbReference type="Proteomes" id="UP000050761">
    <property type="component" value="Unassembled WGS sequence"/>
</dbReference>